<evidence type="ECO:0000256" key="1">
    <source>
        <dbReference type="ARBA" id="ARBA00009600"/>
    </source>
</evidence>
<accession>A0A2A2FD03</accession>
<sequence length="178" mass="19041">MTNQFLIATPYLADPRFEGSLTYICEHSDEGAMGLTINHPLDLDLGDLLSQLSMEGEPPHAPVYQGGPVQPERGFVLHRPVGHWQSSLALTDTLALSTSRDILSAIAVGEGPTDFLMLLGYAGWSPGQLEEELAGDAWLTCPADETILFEREPAQRLNAALEKLGVSPGHLSGGVGHA</sequence>
<dbReference type="OrthoDB" id="9807486at2"/>
<comment type="similarity">
    <text evidence="1 2">Belongs to the UPF0301 (AlgH) family.</text>
</comment>
<dbReference type="SUPFAM" id="SSF143456">
    <property type="entry name" value="VC0467-like"/>
    <property type="match status" value="1"/>
</dbReference>
<evidence type="ECO:0000313" key="3">
    <source>
        <dbReference type="EMBL" id="PAU82499.1"/>
    </source>
</evidence>
<comment type="caution">
    <text evidence="3">The sequence shown here is derived from an EMBL/GenBank/DDBJ whole genome shotgun (WGS) entry which is preliminary data.</text>
</comment>
<dbReference type="EMBL" id="NSKD01000001">
    <property type="protein sequence ID" value="PAU82499.1"/>
    <property type="molecule type" value="Genomic_DNA"/>
</dbReference>
<dbReference type="HAMAP" id="MF_00758">
    <property type="entry name" value="UPF0301"/>
    <property type="match status" value="1"/>
</dbReference>
<evidence type="ECO:0000256" key="2">
    <source>
        <dbReference type="HAMAP-Rule" id="MF_00758"/>
    </source>
</evidence>
<name>A0A2A2FD03_9GAMM</name>
<dbReference type="Proteomes" id="UP000218896">
    <property type="component" value="Unassembled WGS sequence"/>
</dbReference>
<protein>
    <recommendedName>
        <fullName evidence="2">UPF0301 protein CK501_02770</fullName>
    </recommendedName>
</protein>
<dbReference type="InterPro" id="IPR003774">
    <property type="entry name" value="AlgH-like"/>
</dbReference>
<dbReference type="Pfam" id="PF02622">
    <property type="entry name" value="DUF179"/>
    <property type="match status" value="1"/>
</dbReference>
<keyword evidence="4" id="KW-1185">Reference proteome</keyword>
<dbReference type="AlphaFoldDB" id="A0A2A2FD03"/>
<dbReference type="GO" id="GO:0005829">
    <property type="term" value="C:cytosol"/>
    <property type="evidence" value="ECO:0007669"/>
    <property type="project" value="TreeGrafter"/>
</dbReference>
<evidence type="ECO:0000313" key="4">
    <source>
        <dbReference type="Proteomes" id="UP000218896"/>
    </source>
</evidence>
<gene>
    <name evidence="3" type="ORF">CK501_02770</name>
</gene>
<dbReference type="Gene3D" id="3.40.1740.10">
    <property type="entry name" value="VC0467-like"/>
    <property type="match status" value="1"/>
</dbReference>
<organism evidence="3 4">
    <name type="scientific">Halovibrio salipaludis</name>
    <dbReference type="NCBI Taxonomy" id="2032626"/>
    <lineage>
        <taxon>Bacteria</taxon>
        <taxon>Pseudomonadati</taxon>
        <taxon>Pseudomonadota</taxon>
        <taxon>Gammaproteobacteria</taxon>
        <taxon>Oceanospirillales</taxon>
        <taxon>Halomonadaceae</taxon>
        <taxon>Halovibrio</taxon>
    </lineage>
</organism>
<dbReference type="PANTHER" id="PTHR30327:SF1">
    <property type="entry name" value="UPF0301 PROTEIN YQGE"/>
    <property type="match status" value="1"/>
</dbReference>
<dbReference type="PANTHER" id="PTHR30327">
    <property type="entry name" value="UNCHARACTERIZED PROTEIN YQGE"/>
    <property type="match status" value="1"/>
</dbReference>
<reference evidence="3 4" key="1">
    <citation type="submission" date="2017-08" db="EMBL/GenBank/DDBJ databases">
        <title>Halovibrio sewagensis sp. nov., isolated from wastewater of high salinity.</title>
        <authorList>
            <person name="Dong X."/>
            <person name="Zhang G."/>
        </authorList>
    </citation>
    <scope>NUCLEOTIDE SEQUENCE [LARGE SCALE GENOMIC DNA]</scope>
    <source>
        <strain evidence="3 4">YL5-2</strain>
    </source>
</reference>
<proteinExistence type="inferred from homology"/>
<dbReference type="NCBIfam" id="NF001266">
    <property type="entry name" value="PRK00228.1-1"/>
    <property type="match status" value="1"/>
</dbReference>